<feature type="region of interest" description="Disordered" evidence="1">
    <location>
        <begin position="1"/>
        <end position="35"/>
    </location>
</feature>
<organism evidence="2 3">
    <name type="scientific">Genlisea aurea</name>
    <dbReference type="NCBI Taxonomy" id="192259"/>
    <lineage>
        <taxon>Eukaryota</taxon>
        <taxon>Viridiplantae</taxon>
        <taxon>Streptophyta</taxon>
        <taxon>Embryophyta</taxon>
        <taxon>Tracheophyta</taxon>
        <taxon>Spermatophyta</taxon>
        <taxon>Magnoliopsida</taxon>
        <taxon>eudicotyledons</taxon>
        <taxon>Gunneridae</taxon>
        <taxon>Pentapetalae</taxon>
        <taxon>asterids</taxon>
        <taxon>lamiids</taxon>
        <taxon>Lamiales</taxon>
        <taxon>Lentibulariaceae</taxon>
        <taxon>Genlisea</taxon>
    </lineage>
</organism>
<evidence type="ECO:0000313" key="2">
    <source>
        <dbReference type="EMBL" id="EPS70352.1"/>
    </source>
</evidence>
<accession>S8ECW2</accession>
<sequence length="65" mass="7101">SVEFTDQIKATSPTTPQSPYVCYPDLKPPTSPTPTPSIGLNVDSSTNTMISSPLHHRLQVFQSRT</sequence>
<protein>
    <submittedName>
        <fullName evidence="2">Uncharacterized protein</fullName>
    </submittedName>
</protein>
<reference evidence="2 3" key="1">
    <citation type="journal article" date="2013" name="BMC Genomics">
        <title>The miniature genome of a carnivorous plant Genlisea aurea contains a low number of genes and short non-coding sequences.</title>
        <authorList>
            <person name="Leushkin E.V."/>
            <person name="Sutormin R.A."/>
            <person name="Nabieva E.R."/>
            <person name="Penin A.A."/>
            <person name="Kondrashov A.S."/>
            <person name="Logacheva M.D."/>
        </authorList>
    </citation>
    <scope>NUCLEOTIDE SEQUENCE [LARGE SCALE GENOMIC DNA]</scope>
</reference>
<keyword evidence="3" id="KW-1185">Reference proteome</keyword>
<feature type="non-terminal residue" evidence="2">
    <location>
        <position position="1"/>
    </location>
</feature>
<evidence type="ECO:0000256" key="1">
    <source>
        <dbReference type="SAM" id="MobiDB-lite"/>
    </source>
</evidence>
<dbReference type="AlphaFoldDB" id="S8ECW2"/>
<comment type="caution">
    <text evidence="2">The sequence shown here is derived from an EMBL/GenBank/DDBJ whole genome shotgun (WGS) entry which is preliminary data.</text>
</comment>
<feature type="compositionally biased region" description="Pro residues" evidence="1">
    <location>
        <begin position="26"/>
        <end position="35"/>
    </location>
</feature>
<name>S8ECW2_9LAMI</name>
<dbReference type="Proteomes" id="UP000015453">
    <property type="component" value="Unassembled WGS sequence"/>
</dbReference>
<gene>
    <name evidence="2" type="ORF">M569_04413</name>
</gene>
<evidence type="ECO:0000313" key="3">
    <source>
        <dbReference type="Proteomes" id="UP000015453"/>
    </source>
</evidence>
<proteinExistence type="predicted"/>
<feature type="non-terminal residue" evidence="2">
    <location>
        <position position="65"/>
    </location>
</feature>
<feature type="compositionally biased region" description="Polar residues" evidence="1">
    <location>
        <begin position="8"/>
        <end position="18"/>
    </location>
</feature>
<dbReference type="EMBL" id="AUSU01001714">
    <property type="protein sequence ID" value="EPS70352.1"/>
    <property type="molecule type" value="Genomic_DNA"/>
</dbReference>